<dbReference type="STRING" id="317619.GCA_000332315_04047"/>
<keyword evidence="2" id="KW-1185">Reference proteome</keyword>
<dbReference type="InterPro" id="IPR027417">
    <property type="entry name" value="P-loop_NTPase"/>
</dbReference>
<accession>A0A0M2PYF0</accession>
<dbReference type="OrthoDB" id="580757at2"/>
<proteinExistence type="predicted"/>
<gene>
    <name evidence="1" type="ORF">PROH_03835</name>
</gene>
<protein>
    <submittedName>
        <fullName evidence="1">Uncharacterized protein</fullName>
    </submittedName>
</protein>
<dbReference type="Proteomes" id="UP000034681">
    <property type="component" value="Unassembled WGS sequence"/>
</dbReference>
<organism evidence="1 2">
    <name type="scientific">Prochlorothrix hollandica PCC 9006 = CALU 1027</name>
    <dbReference type="NCBI Taxonomy" id="317619"/>
    <lineage>
        <taxon>Bacteria</taxon>
        <taxon>Bacillati</taxon>
        <taxon>Cyanobacteriota</taxon>
        <taxon>Cyanophyceae</taxon>
        <taxon>Prochlorotrichales</taxon>
        <taxon>Prochlorotrichaceae</taxon>
        <taxon>Prochlorothrix</taxon>
    </lineage>
</organism>
<reference evidence="1" key="1">
    <citation type="submission" date="2012-04" db="EMBL/GenBank/DDBJ databases">
        <authorList>
            <person name="Borisov I.G."/>
            <person name="Ivanikova N.V."/>
            <person name="Pinevich A.V."/>
        </authorList>
    </citation>
    <scope>NUCLEOTIDE SEQUENCE</scope>
    <source>
        <strain evidence="1">CALU 1027</strain>
    </source>
</reference>
<sequence length="1250" mass="142669">MTKPFNVESSDIKSLNDIQLTQLLKILLHAEAHAFGIPQNSVEVALNIITGDGGEDGRISWKNSKESTDFIPSRNTLFQNKATNMGPSEYGKELVTKQGDIKEQVDNVLSAGGSYIVFTTQELNGSQKLKRITAMRTVFQNKNKDYASSCILKIYDASQISSWVNCYTTAIVSVLHWLGKPLERGLKSYNLWKEDPALELLPFSHVKSRENFIDSLRDKLLKPQSCCRVVGLSGLGKTRLAFEIFRANDTIKSLLVYVDANHIPKIDALVADWISLGYRSILVVDNCDYQLHNSLVQEVSRNTSKISLLSLDYDFQEVLRQTFMIKLNPMTDDEITDLLKPKYASNLPDLDRITSFAQGFPQIAVLLAQSRLDQDPRTGELTEDDLANKLLWSRNQPENTDFLKILQVSSLFDSFGVEAEAEDQLTYIAQVSGFDSDKVYECIQIFAERGIIDRRGRLAQVVPKPLAIRLAGQWWRSTRQQKQKDLISEMPPSMVESFCRQVEKMNFHSDVKSLTQELCGYQSPFGQAEVILSKQGSRLFRSFIVVNPESTSATLSRILEEMNLDQLLQIDPDVRRNLVWGLERLCFHAEFFTPSAWCLLKLAAAENEVWTNNATGIFIQLFRVFLSGTEATPDTRIQLLKQALNLNQKEVDLVIIKALHNAISTEGSTRTCGSEYQGIGAPLQEWKPQIWQDVFDYWQTCFDLLISMFHRENDLKLEILDCIGDSIRGLVKIGRIDTLDSVIKQVVELNGYYWPSARNNIKSTLRYDADSLPEESIQALYKWLDILSLKDVELEDKLRAIVSNPYWESIQDDQNNYINVAANNAQQLASELTSNLESLLPLLHLLLHGQQNQAYTFGRQIILELENESIGLFTMTALQSFTQIENANSSLILGIYRGLYEKSTDIWQEYLNILIETEDLVALYPQCLCQGSINKNNLDQLIDLIHNNSLPLESLNILGYGSVVKNINAEVFQEFCLQLFEINTQASWLILKLMFAYCYQDDLALKSMYESVKMIVTSVPLHDQQIRNLLDFHEWDYLTKELLKTSDQELVDRIADQLIDACKYGMNYSYLWDYFKPLLLMLMRDYGSILWPKFNLEIAKREGSQAYWLQDLFKREMGLATQMPSILSALPVEDVISWCHQHPDLAPYFTANCIDVYENKDGSVEASDLCVALLKDFGKDDKVLAALSSNMISRGWVGSLVPYLETDKKFLTPLLNHDISNVRRWAKDQISYIEDQIKRESNLDEEQSLR</sequence>
<dbReference type="EMBL" id="AJTX02000002">
    <property type="protein sequence ID" value="KKJ01461.1"/>
    <property type="molecule type" value="Genomic_DNA"/>
</dbReference>
<evidence type="ECO:0000313" key="1">
    <source>
        <dbReference type="EMBL" id="KKJ01461.1"/>
    </source>
</evidence>
<name>A0A0M2PYF0_PROHO</name>
<dbReference type="SUPFAM" id="SSF52540">
    <property type="entry name" value="P-loop containing nucleoside triphosphate hydrolases"/>
    <property type="match status" value="1"/>
</dbReference>
<evidence type="ECO:0000313" key="2">
    <source>
        <dbReference type="Proteomes" id="UP000034681"/>
    </source>
</evidence>
<dbReference type="RefSeq" id="WP_017714191.1">
    <property type="nucleotide sequence ID" value="NZ_KB235941.1"/>
</dbReference>
<dbReference type="AlphaFoldDB" id="A0A0M2PYF0"/>
<comment type="caution">
    <text evidence="1">The sequence shown here is derived from an EMBL/GenBank/DDBJ whole genome shotgun (WGS) entry which is preliminary data.</text>
</comment>